<evidence type="ECO:0000256" key="10">
    <source>
        <dbReference type="ARBA" id="ARBA00023136"/>
    </source>
</evidence>
<keyword evidence="10 13" id="KW-0472">Membrane</keyword>
<keyword evidence="9 13" id="KW-1133">Transmembrane helix</keyword>
<accession>A0AAU7JB93</accession>
<dbReference type="PANTHER" id="PTHR31040">
    <property type="entry name" value="NURIM"/>
    <property type="match status" value="1"/>
</dbReference>
<comment type="function">
    <text evidence="1">Catalyzes the methylation of methanethiol (MeSH) to yield dimethylsulphide (DMS).</text>
</comment>
<dbReference type="Gene3D" id="1.20.120.1630">
    <property type="match status" value="1"/>
</dbReference>
<evidence type="ECO:0000256" key="4">
    <source>
        <dbReference type="ARBA" id="ARBA00012149"/>
    </source>
</evidence>
<dbReference type="InterPro" id="IPR033580">
    <property type="entry name" value="Nurim-like"/>
</dbReference>
<name>A0AAU7JB93_9HYPH</name>
<feature type="transmembrane region" description="Helical" evidence="13">
    <location>
        <begin position="46"/>
        <end position="65"/>
    </location>
</feature>
<feature type="region of interest" description="Disordered" evidence="12">
    <location>
        <begin position="243"/>
        <end position="264"/>
    </location>
</feature>
<feature type="transmembrane region" description="Helical" evidence="13">
    <location>
        <begin position="123"/>
        <end position="147"/>
    </location>
</feature>
<evidence type="ECO:0000256" key="8">
    <source>
        <dbReference type="ARBA" id="ARBA00022692"/>
    </source>
</evidence>
<feature type="transmembrane region" description="Helical" evidence="13">
    <location>
        <begin position="86"/>
        <end position="103"/>
    </location>
</feature>
<evidence type="ECO:0000256" key="3">
    <source>
        <dbReference type="ARBA" id="ARBA00010631"/>
    </source>
</evidence>
<dbReference type="NCBIfam" id="NF045656">
    <property type="entry name" value="MeththiolMtaseMddA"/>
    <property type="match status" value="1"/>
</dbReference>
<evidence type="ECO:0000256" key="13">
    <source>
        <dbReference type="SAM" id="Phobius"/>
    </source>
</evidence>
<feature type="transmembrane region" description="Helical" evidence="13">
    <location>
        <begin position="7"/>
        <end position="26"/>
    </location>
</feature>
<dbReference type="EMBL" id="CP157484">
    <property type="protein sequence ID" value="XBO37541.1"/>
    <property type="molecule type" value="Genomic_DNA"/>
</dbReference>
<dbReference type="EC" id="2.1.1.334" evidence="4"/>
<gene>
    <name evidence="14" type="primary">mddA</name>
    <name evidence="14" type="ORF">ABEG18_17665</name>
</gene>
<evidence type="ECO:0000256" key="6">
    <source>
        <dbReference type="ARBA" id="ARBA00022679"/>
    </source>
</evidence>
<sequence>MTKTLRLCFGVLSYAFFLLVFLYAVGFTGGFGVPKGIDDGPAELSVASVGVDLALLTLFAMQHSVMARPAFKRWFTRFVPSTIERSVFVLLASSALALLFWGWRPLPGVAWEAHGLTADALRAGFWLGWGIVLASTFMISHFELFGLRQVFAGWTGRPMAQAAFRTPYLYRWVRHPIYLGFIVAFWSAPVMTTGHLMFAAVCTAYILVGIQLEERDLLAYFGKAYADYRRRVSMLVPMPSLGSARRSDGPEVQGLGPAAPSTEG</sequence>
<dbReference type="PANTHER" id="PTHR31040:SF1">
    <property type="entry name" value="NURIM"/>
    <property type="match status" value="1"/>
</dbReference>
<dbReference type="GO" id="GO:0008168">
    <property type="term" value="F:methyltransferase activity"/>
    <property type="evidence" value="ECO:0007669"/>
    <property type="project" value="UniProtKB-KW"/>
</dbReference>
<evidence type="ECO:0000313" key="14">
    <source>
        <dbReference type="EMBL" id="XBO37541.1"/>
    </source>
</evidence>
<keyword evidence="6 14" id="KW-0808">Transferase</keyword>
<dbReference type="RefSeq" id="WP_406854363.1">
    <property type="nucleotide sequence ID" value="NZ_CP157484.1"/>
</dbReference>
<proteinExistence type="inferred from homology"/>
<dbReference type="InterPro" id="IPR054700">
    <property type="entry name" value="MddA"/>
</dbReference>
<protein>
    <recommendedName>
        <fullName evidence="4">methanethiol S-methyltransferase</fullName>
        <ecNumber evidence="4">2.1.1.334</ecNumber>
    </recommendedName>
</protein>
<evidence type="ECO:0000256" key="12">
    <source>
        <dbReference type="SAM" id="MobiDB-lite"/>
    </source>
</evidence>
<evidence type="ECO:0000256" key="2">
    <source>
        <dbReference type="ARBA" id="ARBA00004141"/>
    </source>
</evidence>
<comment type="catalytic activity">
    <reaction evidence="11">
        <text>methanethiol + S-adenosyl-L-methionine = dimethyl sulfide + S-adenosyl-L-homocysteine + H(+)</text>
        <dbReference type="Rhea" id="RHEA:50428"/>
        <dbReference type="ChEBI" id="CHEBI:15378"/>
        <dbReference type="ChEBI" id="CHEBI:16007"/>
        <dbReference type="ChEBI" id="CHEBI:17437"/>
        <dbReference type="ChEBI" id="CHEBI:57856"/>
        <dbReference type="ChEBI" id="CHEBI:59789"/>
        <dbReference type="EC" id="2.1.1.334"/>
    </reaction>
</comment>
<dbReference type="InterPro" id="IPR010721">
    <property type="entry name" value="UstE-like"/>
</dbReference>
<evidence type="ECO:0000256" key="9">
    <source>
        <dbReference type="ARBA" id="ARBA00022989"/>
    </source>
</evidence>
<keyword evidence="5 14" id="KW-0489">Methyltransferase</keyword>
<keyword evidence="8 13" id="KW-0812">Transmembrane</keyword>
<organism evidence="14">
    <name type="scientific">Alsobacter sp. KACC 23698</name>
    <dbReference type="NCBI Taxonomy" id="3149229"/>
    <lineage>
        <taxon>Bacteria</taxon>
        <taxon>Pseudomonadati</taxon>
        <taxon>Pseudomonadota</taxon>
        <taxon>Alphaproteobacteria</taxon>
        <taxon>Hyphomicrobiales</taxon>
        <taxon>Alsobacteraceae</taxon>
        <taxon>Alsobacter</taxon>
    </lineage>
</organism>
<evidence type="ECO:0000256" key="7">
    <source>
        <dbReference type="ARBA" id="ARBA00022691"/>
    </source>
</evidence>
<evidence type="ECO:0000256" key="11">
    <source>
        <dbReference type="ARBA" id="ARBA00048134"/>
    </source>
</evidence>
<evidence type="ECO:0000256" key="1">
    <source>
        <dbReference type="ARBA" id="ARBA00002096"/>
    </source>
</evidence>
<dbReference type="GO" id="GO:0032259">
    <property type="term" value="P:methylation"/>
    <property type="evidence" value="ECO:0007669"/>
    <property type="project" value="UniProtKB-KW"/>
</dbReference>
<dbReference type="Pfam" id="PF06966">
    <property type="entry name" value="DUF1295"/>
    <property type="match status" value="1"/>
</dbReference>
<keyword evidence="7" id="KW-0949">S-adenosyl-L-methionine</keyword>
<dbReference type="GO" id="GO:0016020">
    <property type="term" value="C:membrane"/>
    <property type="evidence" value="ECO:0007669"/>
    <property type="project" value="UniProtKB-SubCell"/>
</dbReference>
<reference evidence="14" key="1">
    <citation type="submission" date="2024-05" db="EMBL/GenBank/DDBJ databases">
        <authorList>
            <person name="Kim S."/>
            <person name="Heo J."/>
            <person name="Choi H."/>
            <person name="Choi Y."/>
            <person name="Kwon S.-W."/>
            <person name="Kim Y."/>
        </authorList>
    </citation>
    <scope>NUCLEOTIDE SEQUENCE</scope>
    <source>
        <strain evidence="14">KACC 23698</strain>
    </source>
</reference>
<evidence type="ECO:0000256" key="5">
    <source>
        <dbReference type="ARBA" id="ARBA00022603"/>
    </source>
</evidence>
<comment type="subcellular location">
    <subcellularLocation>
        <location evidence="2">Membrane</location>
        <topology evidence="2">Multi-pass membrane protein</topology>
    </subcellularLocation>
</comment>
<feature type="transmembrane region" description="Helical" evidence="13">
    <location>
        <begin position="168"/>
        <end position="188"/>
    </location>
</feature>
<comment type="similarity">
    <text evidence="3">Belongs to the nurim family.</text>
</comment>
<dbReference type="AlphaFoldDB" id="A0AAU7JB93"/>